<evidence type="ECO:0000313" key="2">
    <source>
        <dbReference type="Proteomes" id="UP000192266"/>
    </source>
</evidence>
<evidence type="ECO:0008006" key="3">
    <source>
        <dbReference type="Google" id="ProtNLM"/>
    </source>
</evidence>
<organism evidence="1 2">
    <name type="scientific">Hymenobacter roseosalivarius DSM 11622</name>
    <dbReference type="NCBI Taxonomy" id="645990"/>
    <lineage>
        <taxon>Bacteria</taxon>
        <taxon>Pseudomonadati</taxon>
        <taxon>Bacteroidota</taxon>
        <taxon>Cytophagia</taxon>
        <taxon>Cytophagales</taxon>
        <taxon>Hymenobacteraceae</taxon>
        <taxon>Hymenobacter</taxon>
    </lineage>
</organism>
<name>A0A1W1VFG3_9BACT</name>
<protein>
    <recommendedName>
        <fullName evidence="3">BRCT domain-containing protein</fullName>
    </recommendedName>
</protein>
<keyword evidence="2" id="KW-1185">Reference proteome</keyword>
<dbReference type="Proteomes" id="UP000192266">
    <property type="component" value="Unassembled WGS sequence"/>
</dbReference>
<dbReference type="Gene3D" id="3.40.50.10190">
    <property type="entry name" value="BRCT domain"/>
    <property type="match status" value="1"/>
</dbReference>
<sequence>MEALCTSPLPVDPAVELEPATTTAELPLCNPQPHPLVFTDRQFVVTGKFAYGTRVAVFSAIQALGGIPADAAPSRTTNYVVIGAFGSQDWASTSQGRKIEKALQLRAQGADL</sequence>
<reference evidence="1 2" key="1">
    <citation type="submission" date="2017-04" db="EMBL/GenBank/DDBJ databases">
        <authorList>
            <person name="Afonso C.L."/>
            <person name="Miller P.J."/>
            <person name="Scott M.A."/>
            <person name="Spackman E."/>
            <person name="Goraichik I."/>
            <person name="Dimitrov K.M."/>
            <person name="Suarez D.L."/>
            <person name="Swayne D.E."/>
        </authorList>
    </citation>
    <scope>NUCLEOTIDE SEQUENCE [LARGE SCALE GENOMIC DNA]</scope>
    <source>
        <strain evidence="1 2">DSM 11622</strain>
    </source>
</reference>
<dbReference type="SUPFAM" id="SSF52113">
    <property type="entry name" value="BRCT domain"/>
    <property type="match status" value="1"/>
</dbReference>
<proteinExistence type="predicted"/>
<evidence type="ECO:0000313" key="1">
    <source>
        <dbReference type="EMBL" id="SMB92092.1"/>
    </source>
</evidence>
<dbReference type="STRING" id="645990.SAMN00120144_2099"/>
<gene>
    <name evidence="1" type="ORF">SAMN00120144_2099</name>
</gene>
<dbReference type="InterPro" id="IPR036420">
    <property type="entry name" value="BRCT_dom_sf"/>
</dbReference>
<dbReference type="EMBL" id="FWWW01000058">
    <property type="protein sequence ID" value="SMB92092.1"/>
    <property type="molecule type" value="Genomic_DNA"/>
</dbReference>
<accession>A0A1W1VFG3</accession>
<dbReference type="AlphaFoldDB" id="A0A1W1VFG3"/>